<sequence length="343" mass="39340">MDTPPTSPIFVVGANRSGTTLARLMLNAHPRIAIPEELNYFKIRPYWHSWDEPVWDAEDYAQFVDRVLDRYLPLLPGLDAAAVRPRLLAAPNPTYRTPYAELLGAWAAAEGKARWGEKTPGNLFYVDLLIGMFPDAQFIYVQRDPRAGVASMQGVSFFPNDVVLNALNRRKSWTVGHRLLTQVVPAKQRITIRYEDLVYTPEQVARTLCTFLGEAYDPDMLRFHTDAERYMKTEAASSFNAAATRPISTAPAERWKTDLSPIEIGWIESICAEEIDRFSYHPTAPPRPLSARLIQYAKTAYWHMDVWRHRGYRPYVVRHEPGTSLREMMQRWRQRLSLSAANS</sequence>
<comment type="caution">
    <text evidence="2">The sequence shown here is derived from an EMBL/GenBank/DDBJ whole genome shotgun (WGS) entry which is preliminary data.</text>
</comment>
<proteinExistence type="predicted"/>
<protein>
    <recommendedName>
        <fullName evidence="4">Sulfotransferase</fullName>
    </recommendedName>
</protein>
<dbReference type="RefSeq" id="WP_098060651.1">
    <property type="nucleotide sequence ID" value="NZ_PDEP01000001.1"/>
</dbReference>
<dbReference type="PANTHER" id="PTHR12788">
    <property type="entry name" value="PROTEIN-TYROSINE SULFOTRANSFERASE 2"/>
    <property type="match status" value="1"/>
</dbReference>
<evidence type="ECO:0000313" key="2">
    <source>
        <dbReference type="EMBL" id="PEN09252.1"/>
    </source>
</evidence>
<dbReference type="Pfam" id="PF13469">
    <property type="entry name" value="Sulfotransfer_3"/>
    <property type="match status" value="1"/>
</dbReference>
<dbReference type="Proteomes" id="UP000221024">
    <property type="component" value="Unassembled WGS sequence"/>
</dbReference>
<evidence type="ECO:0000313" key="3">
    <source>
        <dbReference type="Proteomes" id="UP000221024"/>
    </source>
</evidence>
<dbReference type="PANTHER" id="PTHR12788:SF10">
    <property type="entry name" value="PROTEIN-TYROSINE SULFOTRANSFERASE"/>
    <property type="match status" value="1"/>
</dbReference>
<dbReference type="InterPro" id="IPR026634">
    <property type="entry name" value="TPST-like"/>
</dbReference>
<dbReference type="SUPFAM" id="SSF52540">
    <property type="entry name" value="P-loop containing nucleoside triphosphate hydrolases"/>
    <property type="match status" value="1"/>
</dbReference>
<accession>A0A2H3NQ99</accession>
<keyword evidence="1" id="KW-0808">Transferase</keyword>
<reference evidence="2 3" key="1">
    <citation type="submission" date="2017-10" db="EMBL/GenBank/DDBJ databases">
        <title>Draft genome of Longimonas halophila.</title>
        <authorList>
            <person name="Goh K.M."/>
            <person name="Shamsir M.S."/>
            <person name="Lim S.W."/>
        </authorList>
    </citation>
    <scope>NUCLEOTIDE SEQUENCE [LARGE SCALE GENOMIC DNA]</scope>
    <source>
        <strain evidence="2 3">KCTC 42399</strain>
    </source>
</reference>
<dbReference type="Gene3D" id="3.40.50.300">
    <property type="entry name" value="P-loop containing nucleotide triphosphate hydrolases"/>
    <property type="match status" value="1"/>
</dbReference>
<dbReference type="InterPro" id="IPR027417">
    <property type="entry name" value="P-loop_NTPase"/>
</dbReference>
<evidence type="ECO:0000256" key="1">
    <source>
        <dbReference type="ARBA" id="ARBA00022679"/>
    </source>
</evidence>
<name>A0A2H3NQ99_9BACT</name>
<dbReference type="EMBL" id="PDEP01000001">
    <property type="protein sequence ID" value="PEN09252.1"/>
    <property type="molecule type" value="Genomic_DNA"/>
</dbReference>
<dbReference type="OrthoDB" id="5432096at2"/>
<evidence type="ECO:0008006" key="4">
    <source>
        <dbReference type="Google" id="ProtNLM"/>
    </source>
</evidence>
<gene>
    <name evidence="2" type="ORF">CRI93_00545</name>
</gene>
<organism evidence="2 3">
    <name type="scientific">Longimonas halophila</name>
    <dbReference type="NCBI Taxonomy" id="1469170"/>
    <lineage>
        <taxon>Bacteria</taxon>
        <taxon>Pseudomonadati</taxon>
        <taxon>Rhodothermota</taxon>
        <taxon>Rhodothermia</taxon>
        <taxon>Rhodothermales</taxon>
        <taxon>Salisaetaceae</taxon>
        <taxon>Longimonas</taxon>
    </lineage>
</organism>
<keyword evidence="3" id="KW-1185">Reference proteome</keyword>
<dbReference type="AlphaFoldDB" id="A0A2H3NQ99"/>
<dbReference type="GO" id="GO:0008476">
    <property type="term" value="F:protein-tyrosine sulfotransferase activity"/>
    <property type="evidence" value="ECO:0007669"/>
    <property type="project" value="InterPro"/>
</dbReference>